<feature type="transmembrane region" description="Helical" evidence="6">
    <location>
        <begin position="118"/>
        <end position="136"/>
    </location>
</feature>
<evidence type="ECO:0000313" key="9">
    <source>
        <dbReference type="Proteomes" id="UP000800035"/>
    </source>
</evidence>
<dbReference type="Proteomes" id="UP000800035">
    <property type="component" value="Unassembled WGS sequence"/>
</dbReference>
<evidence type="ECO:0000256" key="5">
    <source>
        <dbReference type="ARBA" id="ARBA00038359"/>
    </source>
</evidence>
<evidence type="ECO:0000313" key="8">
    <source>
        <dbReference type="EMBL" id="KAF1956052.1"/>
    </source>
</evidence>
<evidence type="ECO:0000256" key="3">
    <source>
        <dbReference type="ARBA" id="ARBA00022989"/>
    </source>
</evidence>
<comment type="subcellular location">
    <subcellularLocation>
        <location evidence="1">Membrane</location>
        <topology evidence="1">Multi-pass membrane protein</topology>
    </subcellularLocation>
</comment>
<dbReference type="PANTHER" id="PTHR33048:SF47">
    <property type="entry name" value="INTEGRAL MEMBRANE PROTEIN-RELATED"/>
    <property type="match status" value="1"/>
</dbReference>
<evidence type="ECO:0000256" key="6">
    <source>
        <dbReference type="SAM" id="Phobius"/>
    </source>
</evidence>
<evidence type="ECO:0000259" key="7">
    <source>
        <dbReference type="Pfam" id="PF20684"/>
    </source>
</evidence>
<keyword evidence="4 6" id="KW-0472">Membrane</keyword>
<feature type="transmembrane region" description="Helical" evidence="6">
    <location>
        <begin position="63"/>
        <end position="84"/>
    </location>
</feature>
<evidence type="ECO:0000256" key="1">
    <source>
        <dbReference type="ARBA" id="ARBA00004141"/>
    </source>
</evidence>
<dbReference type="InterPro" id="IPR049326">
    <property type="entry name" value="Rhodopsin_dom_fungi"/>
</dbReference>
<evidence type="ECO:0000256" key="2">
    <source>
        <dbReference type="ARBA" id="ARBA00022692"/>
    </source>
</evidence>
<organism evidence="8 9">
    <name type="scientific">Byssothecium circinans</name>
    <dbReference type="NCBI Taxonomy" id="147558"/>
    <lineage>
        <taxon>Eukaryota</taxon>
        <taxon>Fungi</taxon>
        <taxon>Dikarya</taxon>
        <taxon>Ascomycota</taxon>
        <taxon>Pezizomycotina</taxon>
        <taxon>Dothideomycetes</taxon>
        <taxon>Pleosporomycetidae</taxon>
        <taxon>Pleosporales</taxon>
        <taxon>Massarineae</taxon>
        <taxon>Massarinaceae</taxon>
        <taxon>Byssothecium</taxon>
    </lineage>
</organism>
<keyword evidence="9" id="KW-1185">Reference proteome</keyword>
<sequence length="166" mass="18865">MPAHGFGKHIYTQLPEDIPAVVQAFLKSLFIAEVCYTGTIVLAKFSILTFYWRLFRLENIVRYSIIALAAVVSMWGTAVFIIVVTQCRPLRGFWDKTIRADCTVDSYKFFYGNSTPNIITDILLMIAPLPAIWTLHLELRQKISLSAIFLLGILYVCLSDYMCNEG</sequence>
<keyword evidence="2 6" id="KW-0812">Transmembrane</keyword>
<proteinExistence type="inferred from homology"/>
<feature type="transmembrane region" description="Helical" evidence="6">
    <location>
        <begin position="143"/>
        <end position="162"/>
    </location>
</feature>
<protein>
    <recommendedName>
        <fullName evidence="7">Rhodopsin domain-containing protein</fullName>
    </recommendedName>
</protein>
<dbReference type="PANTHER" id="PTHR33048">
    <property type="entry name" value="PTH11-LIKE INTEGRAL MEMBRANE PROTEIN (AFU_ORTHOLOGUE AFUA_5G11245)"/>
    <property type="match status" value="1"/>
</dbReference>
<dbReference type="GO" id="GO:0016020">
    <property type="term" value="C:membrane"/>
    <property type="evidence" value="ECO:0007669"/>
    <property type="project" value="UniProtKB-SubCell"/>
</dbReference>
<reference evidence="8" key="1">
    <citation type="journal article" date="2020" name="Stud. Mycol.">
        <title>101 Dothideomycetes genomes: a test case for predicting lifestyles and emergence of pathogens.</title>
        <authorList>
            <person name="Haridas S."/>
            <person name="Albert R."/>
            <person name="Binder M."/>
            <person name="Bloem J."/>
            <person name="Labutti K."/>
            <person name="Salamov A."/>
            <person name="Andreopoulos B."/>
            <person name="Baker S."/>
            <person name="Barry K."/>
            <person name="Bills G."/>
            <person name="Bluhm B."/>
            <person name="Cannon C."/>
            <person name="Castanera R."/>
            <person name="Culley D."/>
            <person name="Daum C."/>
            <person name="Ezra D."/>
            <person name="Gonzalez J."/>
            <person name="Henrissat B."/>
            <person name="Kuo A."/>
            <person name="Liang C."/>
            <person name="Lipzen A."/>
            <person name="Lutzoni F."/>
            <person name="Magnuson J."/>
            <person name="Mondo S."/>
            <person name="Nolan M."/>
            <person name="Ohm R."/>
            <person name="Pangilinan J."/>
            <person name="Park H.-J."/>
            <person name="Ramirez L."/>
            <person name="Alfaro M."/>
            <person name="Sun H."/>
            <person name="Tritt A."/>
            <person name="Yoshinaga Y."/>
            <person name="Zwiers L.-H."/>
            <person name="Turgeon B."/>
            <person name="Goodwin S."/>
            <person name="Spatafora J."/>
            <person name="Crous P."/>
            <person name="Grigoriev I."/>
        </authorList>
    </citation>
    <scope>NUCLEOTIDE SEQUENCE</scope>
    <source>
        <strain evidence="8">CBS 675.92</strain>
    </source>
</reference>
<comment type="similarity">
    <text evidence="5">Belongs to the SAT4 family.</text>
</comment>
<evidence type="ECO:0000256" key="4">
    <source>
        <dbReference type="ARBA" id="ARBA00023136"/>
    </source>
</evidence>
<feature type="transmembrane region" description="Helical" evidence="6">
    <location>
        <begin position="29"/>
        <end position="51"/>
    </location>
</feature>
<feature type="domain" description="Rhodopsin" evidence="7">
    <location>
        <begin position="3"/>
        <end position="159"/>
    </location>
</feature>
<dbReference type="EMBL" id="ML976993">
    <property type="protein sequence ID" value="KAF1956052.1"/>
    <property type="molecule type" value="Genomic_DNA"/>
</dbReference>
<keyword evidence="3 6" id="KW-1133">Transmembrane helix</keyword>
<gene>
    <name evidence="8" type="ORF">CC80DRAFT_516889</name>
</gene>
<dbReference type="Pfam" id="PF20684">
    <property type="entry name" value="Fung_rhodopsin"/>
    <property type="match status" value="1"/>
</dbReference>
<dbReference type="OrthoDB" id="5417844at2759"/>
<name>A0A6A5TWN0_9PLEO</name>
<dbReference type="AlphaFoldDB" id="A0A6A5TWN0"/>
<dbReference type="InterPro" id="IPR052337">
    <property type="entry name" value="SAT4-like"/>
</dbReference>
<accession>A0A6A5TWN0</accession>